<sequence>MEGTGFAQSMGAFGKMLKIQEAITENLPKSKVPWNESRKFLKSITIDDIKATSLYKFHVGLFKKFGLGNLQLIGFAPMNYIYGVAKCPVCSLYPALNNQKVCTATTDALYRFFTEALEIECNVEEIECVKNGDSACKFKVGLQPISAYKILIDEIDKNILTGQSPLDIDSTEYKKRIELLSIYKLIEENKMSEIGKTYMQYAGNLSYQEKVFDPPWKKHEELESIAKEKGTFGAAFGAMKDKSTNKEGNSQKIPSEENLFTKAKPTNNGNDSAKNSEPNTSTSKGDSFSDLLSKMKKKK</sequence>
<proteinExistence type="predicted"/>
<reference evidence="3 4" key="1">
    <citation type="submission" date="2018-08" db="EMBL/GenBank/DDBJ databases">
        <title>The metabolism and importance of syntrophic acetate oxidation coupled to methane or sulfide production in haloalkaline environments.</title>
        <authorList>
            <person name="Timmers P.H.A."/>
            <person name="Vavourakis C.D."/>
            <person name="Sorokin D.Y."/>
            <person name="Sinninghe Damste J.S."/>
            <person name="Muyzer G."/>
            <person name="Stams A.J.M."/>
            <person name="Plugge C.M."/>
        </authorList>
    </citation>
    <scope>NUCLEOTIDE SEQUENCE [LARGE SCALE GENOMIC DNA]</scope>
    <source>
        <strain evidence="3">MSAO_Arc3</strain>
    </source>
</reference>
<dbReference type="EMBL" id="QZAB01000470">
    <property type="protein sequence ID" value="RQD82190.1"/>
    <property type="molecule type" value="Genomic_DNA"/>
</dbReference>
<dbReference type="InterPro" id="IPR004096">
    <property type="entry name" value="V4R"/>
</dbReference>
<feature type="region of interest" description="Disordered" evidence="1">
    <location>
        <begin position="239"/>
        <end position="299"/>
    </location>
</feature>
<feature type="domain" description="4-vinyl reductase 4VR" evidence="2">
    <location>
        <begin position="84"/>
        <end position="141"/>
    </location>
</feature>
<dbReference type="AlphaFoldDB" id="A0A3R7VWI6"/>
<dbReference type="InterPro" id="IPR024096">
    <property type="entry name" value="NO_sig/Golgi_transp_ligand-bd"/>
</dbReference>
<dbReference type="Gene3D" id="3.30.1380.20">
    <property type="entry name" value="Trafficking protein particle complex subunit 3"/>
    <property type="match status" value="1"/>
</dbReference>
<evidence type="ECO:0000313" key="4">
    <source>
        <dbReference type="Proteomes" id="UP000284763"/>
    </source>
</evidence>
<dbReference type="Proteomes" id="UP000284763">
    <property type="component" value="Unassembled WGS sequence"/>
</dbReference>
<comment type="caution">
    <text evidence="3">The sequence shown here is derived from an EMBL/GenBank/DDBJ whole genome shotgun (WGS) entry which is preliminary data.</text>
</comment>
<evidence type="ECO:0000256" key="1">
    <source>
        <dbReference type="SAM" id="MobiDB-lite"/>
    </source>
</evidence>
<evidence type="ECO:0000259" key="2">
    <source>
        <dbReference type="Pfam" id="PF02830"/>
    </source>
</evidence>
<protein>
    <recommendedName>
        <fullName evidence="2">4-vinyl reductase 4VR domain-containing protein</fullName>
    </recommendedName>
</protein>
<dbReference type="Pfam" id="PF02830">
    <property type="entry name" value="V4R"/>
    <property type="match status" value="1"/>
</dbReference>
<organism evidence="3 4">
    <name type="scientific">Methanosalsum natronophilum</name>
    <dbReference type="NCBI Taxonomy" id="768733"/>
    <lineage>
        <taxon>Archaea</taxon>
        <taxon>Methanobacteriati</taxon>
        <taxon>Methanobacteriota</taxon>
        <taxon>Stenosarchaea group</taxon>
        <taxon>Methanomicrobia</taxon>
        <taxon>Methanosarcinales</taxon>
        <taxon>Methanosarcinaceae</taxon>
        <taxon>Methanosalsum</taxon>
    </lineage>
</organism>
<dbReference type="RefSeq" id="WP_259132960.1">
    <property type="nucleotide sequence ID" value="NZ_JANUCS010000001.1"/>
</dbReference>
<feature type="compositionally biased region" description="Polar residues" evidence="1">
    <location>
        <begin position="264"/>
        <end position="286"/>
    </location>
</feature>
<evidence type="ECO:0000313" key="3">
    <source>
        <dbReference type="EMBL" id="RQD82190.1"/>
    </source>
</evidence>
<dbReference type="SUPFAM" id="SSF111126">
    <property type="entry name" value="Ligand-binding domain in the NO signalling and Golgi transport"/>
    <property type="match status" value="1"/>
</dbReference>
<gene>
    <name evidence="3" type="ORF">D5R95_07500</name>
</gene>
<accession>A0A3R7VWI6</accession>
<name>A0A3R7VWI6_9EURY</name>